<evidence type="ECO:0000313" key="3">
    <source>
        <dbReference type="Proteomes" id="UP000002280"/>
    </source>
</evidence>
<dbReference type="Ensembl" id="ENSMODT00000045585.2">
    <property type="protein sequence ID" value="ENSMODP00000042902.1"/>
    <property type="gene ID" value="ENSMODG00000031204.2"/>
</dbReference>
<dbReference type="OMA" id="CTMVPLQ"/>
<dbReference type="AlphaFoldDB" id="A0A5F8G621"/>
<reference evidence="2" key="2">
    <citation type="submission" date="2025-08" db="UniProtKB">
        <authorList>
            <consortium name="Ensembl"/>
        </authorList>
    </citation>
    <scope>IDENTIFICATION</scope>
</reference>
<dbReference type="CTD" id="102576016"/>
<dbReference type="InParanoid" id="A0A5F8G621"/>
<proteinExistence type="predicted"/>
<reference evidence="2 3" key="1">
    <citation type="journal article" date="2007" name="Nature">
        <title>Genome of the marsupial Monodelphis domestica reveals innovation in non-coding sequences.</title>
        <authorList>
            <person name="Mikkelsen T.S."/>
            <person name="Wakefield M.J."/>
            <person name="Aken B."/>
            <person name="Amemiya C.T."/>
            <person name="Chang J.L."/>
            <person name="Duke S."/>
            <person name="Garber M."/>
            <person name="Gentles A.J."/>
            <person name="Goodstadt L."/>
            <person name="Heger A."/>
            <person name="Jurka J."/>
            <person name="Kamal M."/>
            <person name="Mauceli E."/>
            <person name="Searle S.M."/>
            <person name="Sharpe T."/>
            <person name="Baker M.L."/>
            <person name="Batzer M.A."/>
            <person name="Benos P.V."/>
            <person name="Belov K."/>
            <person name="Clamp M."/>
            <person name="Cook A."/>
            <person name="Cuff J."/>
            <person name="Das R."/>
            <person name="Davidow L."/>
            <person name="Deakin J.E."/>
            <person name="Fazzari M.J."/>
            <person name="Glass J.L."/>
            <person name="Grabherr M."/>
            <person name="Greally J.M."/>
            <person name="Gu W."/>
            <person name="Hore T.A."/>
            <person name="Huttley G.A."/>
            <person name="Kleber M."/>
            <person name="Jirtle R.L."/>
            <person name="Koina E."/>
            <person name="Lee J.T."/>
            <person name="Mahony S."/>
            <person name="Marra M.A."/>
            <person name="Miller R.D."/>
            <person name="Nicholls R.D."/>
            <person name="Oda M."/>
            <person name="Papenfuss A.T."/>
            <person name="Parra Z.E."/>
            <person name="Pollock D.D."/>
            <person name="Ray D.A."/>
            <person name="Schein J.E."/>
            <person name="Speed T.P."/>
            <person name="Thompson K."/>
            <person name="VandeBerg J.L."/>
            <person name="Wade C.M."/>
            <person name="Walker J.A."/>
            <person name="Waters P.D."/>
            <person name="Webber C."/>
            <person name="Weidman J.R."/>
            <person name="Xie X."/>
            <person name="Zody M.C."/>
            <person name="Baldwin J."/>
            <person name="Abdouelleil A."/>
            <person name="Abdulkadir J."/>
            <person name="Abebe A."/>
            <person name="Abera B."/>
            <person name="Abreu J."/>
            <person name="Acer S.C."/>
            <person name="Aftuck L."/>
            <person name="Alexander A."/>
            <person name="An P."/>
            <person name="Anderson E."/>
            <person name="Anderson S."/>
            <person name="Arachi H."/>
            <person name="Azer M."/>
            <person name="Bachantsang P."/>
            <person name="Barry A."/>
            <person name="Bayul T."/>
            <person name="Berlin A."/>
            <person name="Bessette D."/>
            <person name="Bloom T."/>
            <person name="Bloom T."/>
            <person name="Boguslavskiy L."/>
            <person name="Bonnet C."/>
            <person name="Boukhgalter B."/>
            <person name="Bourzgui I."/>
            <person name="Brown A."/>
            <person name="Cahill P."/>
            <person name="Channer S."/>
            <person name="Cheshatsang Y."/>
            <person name="Chuda L."/>
            <person name="Citroen M."/>
            <person name="Collymore A."/>
            <person name="Cooke P."/>
            <person name="Costello M."/>
            <person name="D'Aco K."/>
            <person name="Daza R."/>
            <person name="De Haan G."/>
            <person name="DeGray S."/>
            <person name="DeMaso C."/>
            <person name="Dhargay N."/>
            <person name="Dooley K."/>
            <person name="Dooley E."/>
            <person name="Doricent M."/>
            <person name="Dorje P."/>
            <person name="Dorjee K."/>
            <person name="Dupes A."/>
            <person name="Elong R."/>
            <person name="Falk J."/>
            <person name="Farina A."/>
            <person name="Faro S."/>
            <person name="Ferguson D."/>
            <person name="Fisher S."/>
            <person name="Foley C.D."/>
            <person name="Franke A."/>
            <person name="Friedrich D."/>
            <person name="Gadbois L."/>
            <person name="Gearin G."/>
            <person name="Gearin C.R."/>
            <person name="Giannoukos G."/>
            <person name="Goode T."/>
            <person name="Graham J."/>
            <person name="Grandbois E."/>
            <person name="Grewal S."/>
            <person name="Gyaltsen K."/>
            <person name="Hafez N."/>
            <person name="Hagos B."/>
            <person name="Hall J."/>
            <person name="Henson C."/>
            <person name="Hollinger A."/>
            <person name="Honan T."/>
            <person name="Huard M.D."/>
            <person name="Hughes L."/>
            <person name="Hurhula B."/>
            <person name="Husby M.E."/>
            <person name="Kamat A."/>
            <person name="Kanga B."/>
            <person name="Kashin S."/>
            <person name="Khazanovich D."/>
            <person name="Kisner P."/>
            <person name="Lance K."/>
            <person name="Lara M."/>
            <person name="Lee W."/>
            <person name="Lennon N."/>
            <person name="Letendre F."/>
            <person name="LeVine R."/>
            <person name="Lipovsky A."/>
            <person name="Liu X."/>
            <person name="Liu J."/>
            <person name="Liu S."/>
            <person name="Lokyitsang T."/>
            <person name="Lokyitsang Y."/>
            <person name="Lubonja R."/>
            <person name="Lui A."/>
            <person name="MacDonald P."/>
            <person name="Magnisalis V."/>
            <person name="Maru K."/>
            <person name="Matthews C."/>
            <person name="McCusker W."/>
            <person name="McDonough S."/>
            <person name="Mehta T."/>
            <person name="Meldrim J."/>
            <person name="Meneus L."/>
            <person name="Mihai O."/>
            <person name="Mihalev A."/>
            <person name="Mihova T."/>
            <person name="Mittelman R."/>
            <person name="Mlenga V."/>
            <person name="Montmayeur A."/>
            <person name="Mulrain L."/>
            <person name="Navidi A."/>
            <person name="Naylor J."/>
            <person name="Negash T."/>
            <person name="Nguyen T."/>
            <person name="Nguyen N."/>
            <person name="Nicol R."/>
            <person name="Norbu C."/>
            <person name="Norbu N."/>
            <person name="Novod N."/>
            <person name="O'Neill B."/>
            <person name="Osman S."/>
            <person name="Markiewicz E."/>
            <person name="Oyono O.L."/>
            <person name="Patti C."/>
            <person name="Phunkhang P."/>
            <person name="Pierre F."/>
            <person name="Priest M."/>
            <person name="Raghuraman S."/>
            <person name="Rege F."/>
            <person name="Reyes R."/>
            <person name="Rise C."/>
            <person name="Rogov P."/>
            <person name="Ross K."/>
            <person name="Ryan E."/>
            <person name="Settipalli S."/>
            <person name="Shea T."/>
            <person name="Sherpa N."/>
            <person name="Shi L."/>
            <person name="Shih D."/>
            <person name="Sparrow T."/>
            <person name="Spaulding J."/>
            <person name="Stalker J."/>
            <person name="Stange-Thomann N."/>
            <person name="Stavropoulos S."/>
            <person name="Stone C."/>
            <person name="Strader C."/>
            <person name="Tesfaye S."/>
            <person name="Thomson T."/>
            <person name="Thoulutsang Y."/>
            <person name="Thoulutsang D."/>
            <person name="Topham K."/>
            <person name="Topping I."/>
            <person name="Tsamla T."/>
            <person name="Vassiliev H."/>
            <person name="Vo A."/>
            <person name="Wangchuk T."/>
            <person name="Wangdi T."/>
            <person name="Weiand M."/>
            <person name="Wilkinson J."/>
            <person name="Wilson A."/>
            <person name="Yadav S."/>
            <person name="Young G."/>
            <person name="Yu Q."/>
            <person name="Zembek L."/>
            <person name="Zhong D."/>
            <person name="Zimmer A."/>
            <person name="Zwirko Z."/>
            <person name="Jaffe D.B."/>
            <person name="Alvarez P."/>
            <person name="Brockman W."/>
            <person name="Butler J."/>
            <person name="Chin C."/>
            <person name="Gnerre S."/>
            <person name="MacCallum I."/>
            <person name="Graves J.A."/>
            <person name="Ponting C.P."/>
            <person name="Breen M."/>
            <person name="Samollow P.B."/>
            <person name="Lander E.S."/>
            <person name="Lindblad-Toh K."/>
        </authorList>
    </citation>
    <scope>NUCLEOTIDE SEQUENCE [LARGE SCALE GENOMIC DNA]</scope>
</reference>
<dbReference type="GeneTree" id="ENSGT00700000106212"/>
<dbReference type="KEGG" id="mdo:103104927"/>
<evidence type="ECO:0000313" key="2">
    <source>
        <dbReference type="Ensembl" id="ENSMODP00000042902.1"/>
    </source>
</evidence>
<dbReference type="InterPro" id="IPR040505">
    <property type="entry name" value="DUF5537"/>
</dbReference>
<dbReference type="OrthoDB" id="9450695at2759"/>
<dbReference type="Bgee" id="ENSMODG00000031204">
    <property type="expression patterns" value="Expressed in lung and 19 other cell types or tissues"/>
</dbReference>
<evidence type="ECO:0000256" key="1">
    <source>
        <dbReference type="SAM" id="MobiDB-lite"/>
    </source>
</evidence>
<dbReference type="GeneID" id="103104927"/>
<reference evidence="2" key="3">
    <citation type="submission" date="2025-09" db="UniProtKB">
        <authorList>
            <consortium name="Ensembl"/>
        </authorList>
    </citation>
    <scope>IDENTIFICATION</scope>
</reference>
<dbReference type="Proteomes" id="UP000002280">
    <property type="component" value="Chromosome 3"/>
</dbReference>
<feature type="region of interest" description="Disordered" evidence="1">
    <location>
        <begin position="21"/>
        <end position="55"/>
    </location>
</feature>
<feature type="compositionally biased region" description="Polar residues" evidence="1">
    <location>
        <begin position="195"/>
        <end position="207"/>
    </location>
</feature>
<dbReference type="Pfam" id="PF17690">
    <property type="entry name" value="DUF5537"/>
    <property type="match status" value="1"/>
</dbReference>
<name>A0A5F8G621_MONDO</name>
<feature type="region of interest" description="Disordered" evidence="1">
    <location>
        <begin position="195"/>
        <end position="221"/>
    </location>
</feature>
<keyword evidence="3" id="KW-1185">Reference proteome</keyword>
<organism evidence="2 3">
    <name type="scientific">Monodelphis domestica</name>
    <name type="common">Gray short-tailed opossum</name>
    <dbReference type="NCBI Taxonomy" id="13616"/>
    <lineage>
        <taxon>Eukaryota</taxon>
        <taxon>Metazoa</taxon>
        <taxon>Chordata</taxon>
        <taxon>Craniata</taxon>
        <taxon>Vertebrata</taxon>
        <taxon>Euteleostomi</taxon>
        <taxon>Mammalia</taxon>
        <taxon>Metatheria</taxon>
        <taxon>Didelphimorphia</taxon>
        <taxon>Didelphidae</taxon>
        <taxon>Monodelphis</taxon>
    </lineage>
</organism>
<sequence length="258" mass="29133">MPALGEANMTVCAALVTGTRLPSRATHPGPAGDSAGLRRSDPSQWIGGDGEGDGDESYTSELNYLLSTCSLKRKDRWNLQQYNVTDSQRNLSSFSKEQNKMPALTHENRYLTSRVTRSSLDGCFIFEKSWKKAVRETQKLKKEYSSIFSLEDLKEVVTIPSLPEVERYRTSTTSPIDVLKKNSCATLKTPKIRSVKSNQTGDTLSNPEKTERFKSPLTGAPPQYLQRLSQLAILEYDTIRQETSRRFKKEKKRELPDC</sequence>
<accession>A0A5F8G621</accession>
<protein>
    <submittedName>
        <fullName evidence="2">Chromosome 3 C8orf89 homolog</fullName>
    </submittedName>
</protein>